<gene>
    <name evidence="2" type="ORF">IW261DRAFT_118623</name>
</gene>
<dbReference type="AlphaFoldDB" id="A0AA39UBA2"/>
<evidence type="ECO:0000256" key="1">
    <source>
        <dbReference type="SAM" id="MobiDB-lite"/>
    </source>
</evidence>
<dbReference type="Proteomes" id="UP001175227">
    <property type="component" value="Unassembled WGS sequence"/>
</dbReference>
<dbReference type="EMBL" id="JAUEPR010000010">
    <property type="protein sequence ID" value="KAK0480178.1"/>
    <property type="molecule type" value="Genomic_DNA"/>
</dbReference>
<name>A0AA39UBA2_9AGAR</name>
<sequence length="251" mass="28608">MLKDAMEQRPSERPQVQVGPIFRHSFATTAAFRKFLSSNPNLQAVASPDRSICLQNTDPFLWCRKPGGHALLFTPCHKLKLDDVETKWISHPMKEMYGTTKELFTINHNTVYYGGTYKCLPLSWEMCPDGCKDLSGLDLQALARATISDNGASHKLYQDSFQAVINLWKSNILKAECIGLQYIGFDENLYNTLVPMGRKLQGDEAFRDTRSRVDARGNVQSKRKTLAEQDDYSRKSKGSGNKEHRTKRRRE</sequence>
<feature type="region of interest" description="Disordered" evidence="1">
    <location>
        <begin position="211"/>
        <end position="251"/>
    </location>
</feature>
<organism evidence="2 3">
    <name type="scientific">Armillaria novae-zelandiae</name>
    <dbReference type="NCBI Taxonomy" id="153914"/>
    <lineage>
        <taxon>Eukaryota</taxon>
        <taxon>Fungi</taxon>
        <taxon>Dikarya</taxon>
        <taxon>Basidiomycota</taxon>
        <taxon>Agaricomycotina</taxon>
        <taxon>Agaricomycetes</taxon>
        <taxon>Agaricomycetidae</taxon>
        <taxon>Agaricales</taxon>
        <taxon>Marasmiineae</taxon>
        <taxon>Physalacriaceae</taxon>
        <taxon>Armillaria</taxon>
    </lineage>
</organism>
<reference evidence="2" key="1">
    <citation type="submission" date="2023-06" db="EMBL/GenBank/DDBJ databases">
        <authorList>
            <consortium name="Lawrence Berkeley National Laboratory"/>
            <person name="Ahrendt S."/>
            <person name="Sahu N."/>
            <person name="Indic B."/>
            <person name="Wong-Bajracharya J."/>
            <person name="Merenyi Z."/>
            <person name="Ke H.-M."/>
            <person name="Monk M."/>
            <person name="Kocsube S."/>
            <person name="Drula E."/>
            <person name="Lipzen A."/>
            <person name="Balint B."/>
            <person name="Henrissat B."/>
            <person name="Andreopoulos B."/>
            <person name="Martin F.M."/>
            <person name="Harder C.B."/>
            <person name="Rigling D."/>
            <person name="Ford K.L."/>
            <person name="Foster G.D."/>
            <person name="Pangilinan J."/>
            <person name="Papanicolaou A."/>
            <person name="Barry K."/>
            <person name="LaButti K."/>
            <person name="Viragh M."/>
            <person name="Koriabine M."/>
            <person name="Yan M."/>
            <person name="Riley R."/>
            <person name="Champramary S."/>
            <person name="Plett K.L."/>
            <person name="Tsai I.J."/>
            <person name="Slot J."/>
            <person name="Sipos G."/>
            <person name="Plett J."/>
            <person name="Nagy L.G."/>
            <person name="Grigoriev I.V."/>
        </authorList>
    </citation>
    <scope>NUCLEOTIDE SEQUENCE</scope>
    <source>
        <strain evidence="2">ICMP 16352</strain>
    </source>
</reference>
<comment type="caution">
    <text evidence="2">The sequence shown here is derived from an EMBL/GenBank/DDBJ whole genome shotgun (WGS) entry which is preliminary data.</text>
</comment>
<protein>
    <submittedName>
        <fullName evidence="2">Uncharacterized protein</fullName>
    </submittedName>
</protein>
<evidence type="ECO:0000313" key="2">
    <source>
        <dbReference type="EMBL" id="KAK0480178.1"/>
    </source>
</evidence>
<keyword evidence="3" id="KW-1185">Reference proteome</keyword>
<feature type="compositionally biased region" description="Basic and acidic residues" evidence="1">
    <location>
        <begin position="225"/>
        <end position="234"/>
    </location>
</feature>
<accession>A0AA39UBA2</accession>
<evidence type="ECO:0000313" key="3">
    <source>
        <dbReference type="Proteomes" id="UP001175227"/>
    </source>
</evidence>
<proteinExistence type="predicted"/>